<reference evidence="1" key="2">
    <citation type="submission" date="2022-08" db="UniProtKB">
        <authorList>
            <consortium name="EnsemblMetazoa"/>
        </authorList>
    </citation>
    <scope>IDENTIFICATION</scope>
    <source>
        <strain evidence="1">STECLA/ALBI9_A</strain>
    </source>
</reference>
<dbReference type="GeneID" id="118458570"/>
<dbReference type="VEuPathDB" id="VectorBase:AALB000036"/>
<reference evidence="1 2" key="1">
    <citation type="journal article" date="2017" name="G3 (Bethesda)">
        <title>The Physical Genome Mapping of Anopheles albimanus Corrected Scaffold Misassemblies and Identified Interarm Rearrangements in Genus Anopheles.</title>
        <authorList>
            <person name="Artemov G.N."/>
            <person name="Peery A.N."/>
            <person name="Jiang X."/>
            <person name="Tu Z."/>
            <person name="Stegniy V.N."/>
            <person name="Sharakhova M.V."/>
            <person name="Sharakhov I.V."/>
        </authorList>
    </citation>
    <scope>NUCLEOTIDE SEQUENCE [LARGE SCALE GENOMIC DNA]</scope>
    <source>
        <strain evidence="1 2">ALBI9_A</strain>
    </source>
</reference>
<evidence type="ECO:0000313" key="2">
    <source>
        <dbReference type="Proteomes" id="UP000069272"/>
    </source>
</evidence>
<dbReference type="AlphaFoldDB" id="A0A182F0R3"/>
<dbReference type="Proteomes" id="UP000069272">
    <property type="component" value="Chromosome 2L"/>
</dbReference>
<dbReference type="VEuPathDB" id="VectorBase:AALB20_032372"/>
<name>A0A182F0R3_ANOAL</name>
<organism evidence="1 2">
    <name type="scientific">Anopheles albimanus</name>
    <name type="common">New world malaria mosquito</name>
    <dbReference type="NCBI Taxonomy" id="7167"/>
    <lineage>
        <taxon>Eukaryota</taxon>
        <taxon>Metazoa</taxon>
        <taxon>Ecdysozoa</taxon>
        <taxon>Arthropoda</taxon>
        <taxon>Hexapoda</taxon>
        <taxon>Insecta</taxon>
        <taxon>Pterygota</taxon>
        <taxon>Neoptera</taxon>
        <taxon>Endopterygota</taxon>
        <taxon>Diptera</taxon>
        <taxon>Nematocera</taxon>
        <taxon>Culicoidea</taxon>
        <taxon>Culicidae</taxon>
        <taxon>Anophelinae</taxon>
        <taxon>Anopheles</taxon>
    </lineage>
</organism>
<sequence length="134" mass="14292">MKLLVASVVICALVASSSAQTTKSPSIFQIQQAVGVILGQMSIIPNAVKQVIAGTNAQNNIYTALDAISTVKTQYTYFSSTYTSVNNAITNFRTALTDLESNLKQVPVDPTKLASSLSTVESTFMYVGSIVYTL</sequence>
<dbReference type="KEGG" id="aali:118458570"/>
<protein>
    <submittedName>
        <fullName evidence="1">Uncharacterized protein</fullName>
    </submittedName>
</protein>
<dbReference type="EnsemblMetazoa" id="AALB000036-RA">
    <property type="protein sequence ID" value="AALB000036-PA"/>
    <property type="gene ID" value="AALB000036"/>
</dbReference>
<proteinExistence type="predicted"/>
<keyword evidence="2" id="KW-1185">Reference proteome</keyword>
<dbReference type="RefSeq" id="XP_035777110.1">
    <property type="nucleotide sequence ID" value="XM_035921217.1"/>
</dbReference>
<dbReference type="OrthoDB" id="7740518at2759"/>
<accession>A0A182F0R3</accession>
<evidence type="ECO:0000313" key="1">
    <source>
        <dbReference type="EnsemblMetazoa" id="AALB000036-PA"/>
    </source>
</evidence>